<reference evidence="10" key="1">
    <citation type="submission" date="2022-02" db="EMBL/GenBank/DDBJ databases">
        <authorList>
            <person name="King R."/>
        </authorList>
    </citation>
    <scope>NUCLEOTIDE SEQUENCE</scope>
</reference>
<accession>A0A9P0JD31</accession>
<evidence type="ECO:0000256" key="5">
    <source>
        <dbReference type="ARBA" id="ARBA00023163"/>
    </source>
</evidence>
<evidence type="ECO:0000256" key="1">
    <source>
        <dbReference type="ARBA" id="ARBA00004123"/>
    </source>
</evidence>
<dbReference type="Pfam" id="PF02319">
    <property type="entry name" value="WHD_E2F_TDP"/>
    <property type="match status" value="1"/>
</dbReference>
<gene>
    <name evidence="10" type="ORF">APHIGO_LOCUS9009</name>
</gene>
<dbReference type="SMART" id="SM01372">
    <property type="entry name" value="E2F_TDP"/>
    <property type="match status" value="1"/>
</dbReference>
<dbReference type="GO" id="GO:0000978">
    <property type="term" value="F:RNA polymerase II cis-regulatory region sequence-specific DNA binding"/>
    <property type="evidence" value="ECO:0007669"/>
    <property type="project" value="InterPro"/>
</dbReference>
<name>A0A9P0JD31_APHGO</name>
<keyword evidence="5 7" id="KW-0804">Transcription</keyword>
<comment type="similarity">
    <text evidence="2 7">Belongs to the E2F/DP family.</text>
</comment>
<keyword evidence="3 7" id="KW-0805">Transcription regulation</keyword>
<evidence type="ECO:0000313" key="10">
    <source>
        <dbReference type="EMBL" id="CAH1732530.1"/>
    </source>
</evidence>
<evidence type="ECO:0000256" key="6">
    <source>
        <dbReference type="ARBA" id="ARBA00023242"/>
    </source>
</evidence>
<keyword evidence="4 7" id="KW-0238">DNA-binding</keyword>
<dbReference type="FunFam" id="1.10.10.10:FF:000458">
    <property type="entry name" value="E2F-like (Mammalian transcription factor)"/>
    <property type="match status" value="1"/>
</dbReference>
<dbReference type="InterPro" id="IPR032198">
    <property type="entry name" value="E2F_CC-MB"/>
</dbReference>
<dbReference type="AlphaFoldDB" id="A0A9P0JD31"/>
<evidence type="ECO:0000256" key="8">
    <source>
        <dbReference type="SAM" id="Coils"/>
    </source>
</evidence>
<sequence>MDDQNIMDLVKSINEETPSSSKLLSNKDTVLGKRQKNNKLGKLVLKFIDLLQNTSDGVMHLDKATAMLDIQQKRRIYDVTNVLEGIGLIEKQTKNQVKWIGTQKGGIIALERNELQAEIETLKWQEDILDKQLEILSNDLKLLQEEKSFSRYMYLLSSDISNKQEKQSVFTVQPKKALKGEIFIPRTKFNQNSSIQPNNNSIPFKINLNSKTVPINMNLISFKGFAQLQNKRCASETNSKLRKIPRTNYSDDVKSSITCNNEETDDIVEIIVLNKEGKEVEKIINCDTLDDNGTKSYTRVPPLYYPMFRLSPPPSVNTFPCVIDPSEGAFEAFDIKPK</sequence>
<dbReference type="PANTHER" id="PTHR12081">
    <property type="entry name" value="TRANSCRIPTION FACTOR E2F"/>
    <property type="match status" value="1"/>
</dbReference>
<dbReference type="GO" id="GO:0090575">
    <property type="term" value="C:RNA polymerase II transcription regulator complex"/>
    <property type="evidence" value="ECO:0007669"/>
    <property type="project" value="TreeGrafter"/>
</dbReference>
<dbReference type="SUPFAM" id="SSF46785">
    <property type="entry name" value="Winged helix' DNA-binding domain"/>
    <property type="match status" value="1"/>
</dbReference>
<dbReference type="InterPro" id="IPR003316">
    <property type="entry name" value="E2F_WHTH_DNA-bd_dom"/>
</dbReference>
<keyword evidence="11" id="KW-1185">Reference proteome</keyword>
<protein>
    <recommendedName>
        <fullName evidence="9">E2F/DP family winged-helix DNA-binding domain-containing protein</fullName>
    </recommendedName>
</protein>
<dbReference type="GO" id="GO:0000981">
    <property type="term" value="F:DNA-binding transcription factor activity, RNA polymerase II-specific"/>
    <property type="evidence" value="ECO:0007669"/>
    <property type="project" value="TreeGrafter"/>
</dbReference>
<comment type="subcellular location">
    <subcellularLocation>
        <location evidence="1 7">Nucleus</location>
    </subcellularLocation>
</comment>
<dbReference type="InterPro" id="IPR037241">
    <property type="entry name" value="E2F-DP_heterodim"/>
</dbReference>
<evidence type="ECO:0000256" key="3">
    <source>
        <dbReference type="ARBA" id="ARBA00023015"/>
    </source>
</evidence>
<evidence type="ECO:0000256" key="7">
    <source>
        <dbReference type="RuleBase" id="RU003796"/>
    </source>
</evidence>
<reference evidence="10" key="2">
    <citation type="submission" date="2022-10" db="EMBL/GenBank/DDBJ databases">
        <authorList>
            <consortium name="ENA_rothamsted_submissions"/>
            <consortium name="culmorum"/>
            <person name="King R."/>
        </authorList>
    </citation>
    <scope>NUCLEOTIDE SEQUENCE</scope>
</reference>
<organism evidence="10 11">
    <name type="scientific">Aphis gossypii</name>
    <name type="common">Cotton aphid</name>
    <dbReference type="NCBI Taxonomy" id="80765"/>
    <lineage>
        <taxon>Eukaryota</taxon>
        <taxon>Metazoa</taxon>
        <taxon>Ecdysozoa</taxon>
        <taxon>Arthropoda</taxon>
        <taxon>Hexapoda</taxon>
        <taxon>Insecta</taxon>
        <taxon>Pterygota</taxon>
        <taxon>Neoptera</taxon>
        <taxon>Paraneoptera</taxon>
        <taxon>Hemiptera</taxon>
        <taxon>Sternorrhyncha</taxon>
        <taxon>Aphidomorpha</taxon>
        <taxon>Aphidoidea</taxon>
        <taxon>Aphididae</taxon>
        <taxon>Aphidini</taxon>
        <taxon>Aphis</taxon>
        <taxon>Aphis</taxon>
    </lineage>
</organism>
<feature type="domain" description="E2F/DP family winged-helix DNA-binding" evidence="9">
    <location>
        <begin position="35"/>
        <end position="101"/>
    </location>
</feature>
<keyword evidence="8" id="KW-0175">Coiled coil</keyword>
<dbReference type="Pfam" id="PF16421">
    <property type="entry name" value="E2F_CC-MB"/>
    <property type="match status" value="1"/>
</dbReference>
<dbReference type="SUPFAM" id="SSF144074">
    <property type="entry name" value="E2F-DP heterodimerization region"/>
    <property type="match status" value="1"/>
</dbReference>
<dbReference type="Gene3D" id="1.10.10.10">
    <property type="entry name" value="Winged helix-like DNA-binding domain superfamily/Winged helix DNA-binding domain"/>
    <property type="match status" value="1"/>
</dbReference>
<evidence type="ECO:0000259" key="9">
    <source>
        <dbReference type="SMART" id="SM01372"/>
    </source>
</evidence>
<keyword evidence="6 7" id="KW-0539">Nucleus</keyword>
<proteinExistence type="inferred from homology"/>
<dbReference type="EMBL" id="OU899036">
    <property type="protein sequence ID" value="CAH1732530.1"/>
    <property type="molecule type" value="Genomic_DNA"/>
</dbReference>
<dbReference type="InterPro" id="IPR036390">
    <property type="entry name" value="WH_DNA-bd_sf"/>
</dbReference>
<dbReference type="GO" id="GO:0046983">
    <property type="term" value="F:protein dimerization activity"/>
    <property type="evidence" value="ECO:0007669"/>
    <property type="project" value="InterPro"/>
</dbReference>
<dbReference type="InterPro" id="IPR036388">
    <property type="entry name" value="WH-like_DNA-bd_sf"/>
</dbReference>
<dbReference type="Gene3D" id="6.10.250.540">
    <property type="match status" value="1"/>
</dbReference>
<evidence type="ECO:0000256" key="4">
    <source>
        <dbReference type="ARBA" id="ARBA00023125"/>
    </source>
</evidence>
<evidence type="ECO:0000256" key="2">
    <source>
        <dbReference type="ARBA" id="ARBA00010940"/>
    </source>
</evidence>
<dbReference type="Proteomes" id="UP001154329">
    <property type="component" value="Chromosome 3"/>
</dbReference>
<evidence type="ECO:0000313" key="11">
    <source>
        <dbReference type="Proteomes" id="UP001154329"/>
    </source>
</evidence>
<feature type="coiled-coil region" evidence="8">
    <location>
        <begin position="112"/>
        <end position="146"/>
    </location>
</feature>
<dbReference type="InterPro" id="IPR015633">
    <property type="entry name" value="E2F"/>
</dbReference>
<dbReference type="PANTHER" id="PTHR12081:SF18">
    <property type="entry name" value="TRANSCRIPTION FACTOR E2F2-RELATED"/>
    <property type="match status" value="1"/>
</dbReference>